<evidence type="ECO:0000256" key="1">
    <source>
        <dbReference type="SAM" id="MobiDB-lite"/>
    </source>
</evidence>
<sequence>MTAPDAPITPDLPDNPTSPESADDADTFPRDYVERLRAESAEHRVRAKRADDLAAKLHAARVAATGRLADPADLPYAEDLLDDDAALTAALDDLIASKPHLASRIPRGDVDQGIRETPDAPKGWGSLFKQT</sequence>
<keyword evidence="3" id="KW-1185">Reference proteome</keyword>
<dbReference type="RefSeq" id="WP_106348875.1">
    <property type="nucleotide sequence ID" value="NZ_PVUE01000007.1"/>
</dbReference>
<dbReference type="AlphaFoldDB" id="A0A2T0ZZZ3"/>
<name>A0A2T0ZZZ3_9ACTN</name>
<dbReference type="OrthoDB" id="3831049at2"/>
<comment type="caution">
    <text evidence="2">The sequence shown here is derived from an EMBL/GenBank/DDBJ whole genome shotgun (WGS) entry which is preliminary data.</text>
</comment>
<feature type="region of interest" description="Disordered" evidence="1">
    <location>
        <begin position="1"/>
        <end position="29"/>
    </location>
</feature>
<proteinExistence type="predicted"/>
<gene>
    <name evidence="2" type="ORF">CLV47_10738</name>
</gene>
<organism evidence="2 3">
    <name type="scientific">Antricoccus suffuscus</name>
    <dbReference type="NCBI Taxonomy" id="1629062"/>
    <lineage>
        <taxon>Bacteria</taxon>
        <taxon>Bacillati</taxon>
        <taxon>Actinomycetota</taxon>
        <taxon>Actinomycetes</taxon>
        <taxon>Geodermatophilales</taxon>
        <taxon>Antricoccaceae</taxon>
        <taxon>Antricoccus</taxon>
    </lineage>
</organism>
<accession>A0A2T0ZZZ3</accession>
<feature type="compositionally biased region" description="Basic and acidic residues" evidence="1">
    <location>
        <begin position="106"/>
        <end position="119"/>
    </location>
</feature>
<feature type="region of interest" description="Disordered" evidence="1">
    <location>
        <begin position="100"/>
        <end position="131"/>
    </location>
</feature>
<dbReference type="EMBL" id="PVUE01000007">
    <property type="protein sequence ID" value="PRZ41912.1"/>
    <property type="molecule type" value="Genomic_DNA"/>
</dbReference>
<protein>
    <submittedName>
        <fullName evidence="2">Uncharacterized protein</fullName>
    </submittedName>
</protein>
<evidence type="ECO:0000313" key="3">
    <source>
        <dbReference type="Proteomes" id="UP000237752"/>
    </source>
</evidence>
<dbReference type="Proteomes" id="UP000237752">
    <property type="component" value="Unassembled WGS sequence"/>
</dbReference>
<evidence type="ECO:0000313" key="2">
    <source>
        <dbReference type="EMBL" id="PRZ41912.1"/>
    </source>
</evidence>
<reference evidence="2 3" key="1">
    <citation type="submission" date="2018-03" db="EMBL/GenBank/DDBJ databases">
        <title>Genomic Encyclopedia of Archaeal and Bacterial Type Strains, Phase II (KMG-II): from individual species to whole genera.</title>
        <authorList>
            <person name="Goeker M."/>
        </authorList>
    </citation>
    <scope>NUCLEOTIDE SEQUENCE [LARGE SCALE GENOMIC DNA]</scope>
    <source>
        <strain evidence="2 3">DSM 100065</strain>
    </source>
</reference>